<evidence type="ECO:0000313" key="5">
    <source>
        <dbReference type="EMBL" id="MFD1939731.1"/>
    </source>
</evidence>
<keyword evidence="1" id="KW-0378">Hydrolase</keyword>
<dbReference type="Pfam" id="PF05506">
    <property type="entry name" value="PLipase_C_C"/>
    <property type="match status" value="2"/>
</dbReference>
<reference evidence="6" key="1">
    <citation type="journal article" date="2019" name="Int. J. Syst. Evol. Microbiol.">
        <title>The Global Catalogue of Microorganisms (GCM) 10K type strain sequencing project: providing services to taxonomists for standard genome sequencing and annotation.</title>
        <authorList>
            <consortium name="The Broad Institute Genomics Platform"/>
            <consortium name="The Broad Institute Genome Sequencing Center for Infectious Disease"/>
            <person name="Wu L."/>
            <person name="Ma J."/>
        </authorList>
    </citation>
    <scope>NUCLEOTIDE SEQUENCE [LARGE SCALE GENOMIC DNA]</scope>
    <source>
        <strain evidence="6">ICMP 6774ER</strain>
    </source>
</reference>
<dbReference type="InterPro" id="IPR017850">
    <property type="entry name" value="Alkaline_phosphatase_core_sf"/>
</dbReference>
<dbReference type="Proteomes" id="UP001597368">
    <property type="component" value="Unassembled WGS sequence"/>
</dbReference>
<accession>A0ABW4TG48</accession>
<dbReference type="PANTHER" id="PTHR31956:SF1">
    <property type="entry name" value="NON-SPECIFIC PHOSPHOLIPASE C1"/>
    <property type="match status" value="1"/>
</dbReference>
<feature type="domain" description="Bacterial phospholipase C C-terminal" evidence="4">
    <location>
        <begin position="597"/>
        <end position="672"/>
    </location>
</feature>
<protein>
    <submittedName>
        <fullName evidence="5">Phosphocholine-specific phospholipase C</fullName>
    </submittedName>
</protein>
<evidence type="ECO:0000256" key="2">
    <source>
        <dbReference type="ARBA" id="ARBA00023026"/>
    </source>
</evidence>
<sequence>MSALPPSLRAALARPVPPGGLGSLEHVVFFMQENRSFDHYFGTLRGVRGFGDRNAITLPDGRSVFDQSEVLPYPVRAGIGGRDLTEGDLQYVEGVDHEWDTGQRTRGGGWHDGWIAGKGPGAMVHFDRRDLPFQFELADAFTLCDAYHCSMFGPTNPNRLYHWSGTAGTEPSGRRTTGNDACEEDTHPGYTHTSYPERLTAAGRTWQVYQEWDNYQCNSLDYFVSFKEVARRALAHTPHRSLHSFYTSLARLPEAGREEMLAALRKGVAELSPADLVAYERGLSRVEPGRLAASFRAAVAEGRLPQVSYIVAPEAYSEHPDPSSPAHSADLVYDILDALASHSSVWERTALFLTFDENDGFYDHVPPPLPPEGTEDEFIDGLPIGLGYRVPMTIVSPWTAGGHVCSEVFDHTSTIRFVERWLGVAEPNITPWRRRVAGDLTSAFDFNPPAPTTEANAGAVGPEVGAVGEVPQAGAGVVVPSFRVRWPATPPAVGRLATQEPGTRPARPLPYRPEASAVLAGDGLNVTMTDVGERGSHFALYPYAGEFEFPRQYDVLGTQTLTVPVKSGAYRLVLTGPNGFRREFAGSDAGAAAAVAVSSRGDGHLLTVTIANPGPARLSFTLEALEYGAGRQNAVVTPGGRTVLCWDTTSGWYDLRLTVAEDPSFHRRIMGHLEDGRISVSG</sequence>
<organism evidence="5 6">
    <name type="scientific">Nonomuraea mangrovi</name>
    <dbReference type="NCBI Taxonomy" id="2316207"/>
    <lineage>
        <taxon>Bacteria</taxon>
        <taxon>Bacillati</taxon>
        <taxon>Actinomycetota</taxon>
        <taxon>Actinomycetes</taxon>
        <taxon>Streptosporangiales</taxon>
        <taxon>Streptosporangiaceae</taxon>
        <taxon>Nonomuraea</taxon>
    </lineage>
</organism>
<dbReference type="Pfam" id="PF04185">
    <property type="entry name" value="Phosphoesterase"/>
    <property type="match status" value="2"/>
</dbReference>
<evidence type="ECO:0000313" key="6">
    <source>
        <dbReference type="Proteomes" id="UP001597368"/>
    </source>
</evidence>
<keyword evidence="2" id="KW-0843">Virulence</keyword>
<evidence type="ECO:0000259" key="4">
    <source>
        <dbReference type="Pfam" id="PF05506"/>
    </source>
</evidence>
<dbReference type="Gene3D" id="3.40.720.10">
    <property type="entry name" value="Alkaline Phosphatase, subunit A"/>
    <property type="match status" value="2"/>
</dbReference>
<dbReference type="EMBL" id="JBHUFV010000095">
    <property type="protein sequence ID" value="MFD1939731.1"/>
    <property type="molecule type" value="Genomic_DNA"/>
</dbReference>
<proteinExistence type="predicted"/>
<feature type="region of interest" description="Disordered" evidence="3">
    <location>
        <begin position="166"/>
        <end position="194"/>
    </location>
</feature>
<evidence type="ECO:0000256" key="3">
    <source>
        <dbReference type="SAM" id="MobiDB-lite"/>
    </source>
</evidence>
<dbReference type="InterPro" id="IPR007312">
    <property type="entry name" value="Phosphoesterase"/>
</dbReference>
<dbReference type="NCBIfam" id="TIGR03396">
    <property type="entry name" value="PC_PLC"/>
    <property type="match status" value="1"/>
</dbReference>
<gene>
    <name evidence="5" type="ORF">ACFSKW_50575</name>
</gene>
<feature type="domain" description="Bacterial phospholipase C C-terminal" evidence="4">
    <location>
        <begin position="505"/>
        <end position="586"/>
    </location>
</feature>
<feature type="compositionally biased region" description="Polar residues" evidence="3">
    <location>
        <begin position="166"/>
        <end position="179"/>
    </location>
</feature>
<name>A0ABW4TG48_9ACTN</name>
<dbReference type="RefSeq" id="WP_379582282.1">
    <property type="nucleotide sequence ID" value="NZ_JBHUFV010000095.1"/>
</dbReference>
<comment type="caution">
    <text evidence="5">The sequence shown here is derived from an EMBL/GenBank/DDBJ whole genome shotgun (WGS) entry which is preliminary data.</text>
</comment>
<evidence type="ECO:0000256" key="1">
    <source>
        <dbReference type="ARBA" id="ARBA00022801"/>
    </source>
</evidence>
<dbReference type="InterPro" id="IPR017767">
    <property type="entry name" value="PC-PLC"/>
</dbReference>
<dbReference type="InterPro" id="IPR008475">
    <property type="entry name" value="PLipase_C_C"/>
</dbReference>
<keyword evidence="6" id="KW-1185">Reference proteome</keyword>
<dbReference type="PANTHER" id="PTHR31956">
    <property type="entry name" value="NON-SPECIFIC PHOSPHOLIPASE C4-RELATED"/>
    <property type="match status" value="1"/>
</dbReference>